<protein>
    <submittedName>
        <fullName evidence="2">Uncharacterized protein</fullName>
    </submittedName>
</protein>
<dbReference type="HOGENOM" id="CLU_2670759_0_0_1"/>
<feature type="transmembrane region" description="Helical" evidence="1">
    <location>
        <begin position="50"/>
        <end position="74"/>
    </location>
</feature>
<accession>A0A067M319</accession>
<proteinExistence type="predicted"/>
<sequence length="75" mass="8500">MRFSFTHIAHFKKKTSLSYASRPSINTRFLALFSLPSSRTTLARMVSVTIFFSSPCIFVLTLLLPLTFITLLSLI</sequence>
<name>A0A067M319_BOTB1</name>
<dbReference type="Proteomes" id="UP000027195">
    <property type="component" value="Unassembled WGS sequence"/>
</dbReference>
<organism evidence="2 3">
    <name type="scientific">Botryobasidium botryosum (strain FD-172 SS1)</name>
    <dbReference type="NCBI Taxonomy" id="930990"/>
    <lineage>
        <taxon>Eukaryota</taxon>
        <taxon>Fungi</taxon>
        <taxon>Dikarya</taxon>
        <taxon>Basidiomycota</taxon>
        <taxon>Agaricomycotina</taxon>
        <taxon>Agaricomycetes</taxon>
        <taxon>Cantharellales</taxon>
        <taxon>Botryobasidiaceae</taxon>
        <taxon>Botryobasidium</taxon>
    </lineage>
</organism>
<evidence type="ECO:0000256" key="1">
    <source>
        <dbReference type="SAM" id="Phobius"/>
    </source>
</evidence>
<evidence type="ECO:0000313" key="2">
    <source>
        <dbReference type="EMBL" id="KDQ09110.1"/>
    </source>
</evidence>
<keyword evidence="1" id="KW-0472">Membrane</keyword>
<reference evidence="3" key="1">
    <citation type="journal article" date="2014" name="Proc. Natl. Acad. Sci. U.S.A.">
        <title>Extensive sampling of basidiomycete genomes demonstrates inadequacy of the white-rot/brown-rot paradigm for wood decay fungi.</title>
        <authorList>
            <person name="Riley R."/>
            <person name="Salamov A.A."/>
            <person name="Brown D.W."/>
            <person name="Nagy L.G."/>
            <person name="Floudas D."/>
            <person name="Held B.W."/>
            <person name="Levasseur A."/>
            <person name="Lombard V."/>
            <person name="Morin E."/>
            <person name="Otillar R."/>
            <person name="Lindquist E.A."/>
            <person name="Sun H."/>
            <person name="LaButti K.M."/>
            <person name="Schmutz J."/>
            <person name="Jabbour D."/>
            <person name="Luo H."/>
            <person name="Baker S.E."/>
            <person name="Pisabarro A.G."/>
            <person name="Walton J.D."/>
            <person name="Blanchette R.A."/>
            <person name="Henrissat B."/>
            <person name="Martin F."/>
            <person name="Cullen D."/>
            <person name="Hibbett D.S."/>
            <person name="Grigoriev I.V."/>
        </authorList>
    </citation>
    <scope>NUCLEOTIDE SEQUENCE [LARGE SCALE GENOMIC DNA]</scope>
    <source>
        <strain evidence="3">FD-172 SS1</strain>
    </source>
</reference>
<dbReference type="AlphaFoldDB" id="A0A067M319"/>
<keyword evidence="1" id="KW-1133">Transmembrane helix</keyword>
<evidence type="ECO:0000313" key="3">
    <source>
        <dbReference type="Proteomes" id="UP000027195"/>
    </source>
</evidence>
<keyword evidence="1" id="KW-0812">Transmembrane</keyword>
<dbReference type="InParanoid" id="A0A067M319"/>
<dbReference type="EMBL" id="KL198082">
    <property type="protein sequence ID" value="KDQ09110.1"/>
    <property type="molecule type" value="Genomic_DNA"/>
</dbReference>
<gene>
    <name evidence="2" type="ORF">BOTBODRAFT_179288</name>
</gene>
<keyword evidence="3" id="KW-1185">Reference proteome</keyword>